<feature type="transmembrane region" description="Helical" evidence="7">
    <location>
        <begin position="327"/>
        <end position="347"/>
    </location>
</feature>
<keyword evidence="3" id="KW-0808">Transferase</keyword>
<dbReference type="OrthoDB" id="943406at2"/>
<keyword evidence="5" id="KW-0902">Two-component regulatory system</keyword>
<dbReference type="Pfam" id="PF13424">
    <property type="entry name" value="TPR_12"/>
    <property type="match status" value="1"/>
</dbReference>
<dbReference type="InterPro" id="IPR050482">
    <property type="entry name" value="Sensor_HK_TwoCompSys"/>
</dbReference>
<evidence type="ECO:0000256" key="2">
    <source>
        <dbReference type="ARBA" id="ARBA00012438"/>
    </source>
</evidence>
<dbReference type="InterPro" id="IPR036890">
    <property type="entry name" value="HATPase_C_sf"/>
</dbReference>
<keyword evidence="6" id="KW-0802">TPR repeat</keyword>
<dbReference type="GO" id="GO:0004673">
    <property type="term" value="F:protein histidine kinase activity"/>
    <property type="evidence" value="ECO:0007669"/>
    <property type="project" value="UniProtKB-EC"/>
</dbReference>
<dbReference type="PROSITE" id="PS50005">
    <property type="entry name" value="TPR"/>
    <property type="match status" value="1"/>
</dbReference>
<keyword evidence="9" id="KW-1185">Reference proteome</keyword>
<sequence length="553" mass="63136">MKPVHALLLILSLVIWGCVVKNDKNYDSKIYYDKATYYYSLEKLDSAFLMFTLYVGNAGDSLKKGTAYRCMGDMLWEVGDLHAAEENATATIRALDPLNTAHHAELSYAYNLLGNVHVDMQQYDEAITMFKKAREFTDDSGFLADLVNGEAVALQKKGKYKAAVALYDSMLLRKPADQSLFARMIDNRAKTKWLQDHRYPALPEFWQALKIRTDSQYNRGLNASYAHLADYYTGPNRDSALWYAKKMFQQAQLIQSPDDRLEAIDKLIRLDNSSSLQYWYTEFKQLSDSTRLSRDTTRNRYALIRYDSQKSKADNLELKGHVTRQRFWIIGLIAVAMLVITGLSLWYNKRRKRIKQESENAIRNAQLKTSQKVHDVVAAGLYNIMNELEHGDAVAKEPLLDKIEGLYEKSRNISYEEVLVADTGDYDKALFRLLKSFANDQTKVFLVGGHSFLNDLSLHQKQEIRLILNEIMINMKKHSHAKNVVIQFRQEDGNGLINYKDDGLGFSDDHTHGNGLKNTVSRIKSLKGDIIFGKTDRGGVTISISFPLSPTNK</sequence>
<evidence type="ECO:0000256" key="6">
    <source>
        <dbReference type="PROSITE-ProRule" id="PRU00339"/>
    </source>
</evidence>
<dbReference type="InterPro" id="IPR019734">
    <property type="entry name" value="TPR_rpt"/>
</dbReference>
<dbReference type="PANTHER" id="PTHR24421">
    <property type="entry name" value="NITRATE/NITRITE SENSOR PROTEIN NARX-RELATED"/>
    <property type="match status" value="1"/>
</dbReference>
<evidence type="ECO:0000313" key="8">
    <source>
        <dbReference type="EMBL" id="TWI78012.1"/>
    </source>
</evidence>
<dbReference type="EC" id="2.7.13.3" evidence="2"/>
<comment type="catalytic activity">
    <reaction evidence="1">
        <text>ATP + protein L-histidine = ADP + protein N-phospho-L-histidine.</text>
        <dbReference type="EC" id="2.7.13.3"/>
    </reaction>
</comment>
<dbReference type="RefSeq" id="WP_144888710.1">
    <property type="nucleotide sequence ID" value="NZ_VLLE01000008.1"/>
</dbReference>
<dbReference type="Proteomes" id="UP000316167">
    <property type="component" value="Unassembled WGS sequence"/>
</dbReference>
<evidence type="ECO:0000256" key="4">
    <source>
        <dbReference type="ARBA" id="ARBA00022777"/>
    </source>
</evidence>
<keyword evidence="7" id="KW-0812">Transmembrane</keyword>
<feature type="repeat" description="TPR" evidence="6">
    <location>
        <begin position="107"/>
        <end position="140"/>
    </location>
</feature>
<keyword evidence="4" id="KW-0418">Kinase</keyword>
<comment type="caution">
    <text evidence="8">The sequence shown here is derived from an EMBL/GenBank/DDBJ whole genome shotgun (WGS) entry which is preliminary data.</text>
</comment>
<evidence type="ECO:0000256" key="3">
    <source>
        <dbReference type="ARBA" id="ARBA00022679"/>
    </source>
</evidence>
<organism evidence="8 9">
    <name type="scientific">Lacibacter cauensis</name>
    <dbReference type="NCBI Taxonomy" id="510947"/>
    <lineage>
        <taxon>Bacteria</taxon>
        <taxon>Pseudomonadati</taxon>
        <taxon>Bacteroidota</taxon>
        <taxon>Chitinophagia</taxon>
        <taxon>Chitinophagales</taxon>
        <taxon>Chitinophagaceae</taxon>
        <taxon>Lacibacter</taxon>
    </lineage>
</organism>
<protein>
    <recommendedName>
        <fullName evidence="2">histidine kinase</fullName>
        <ecNumber evidence="2">2.7.13.3</ecNumber>
    </recommendedName>
</protein>
<evidence type="ECO:0000256" key="7">
    <source>
        <dbReference type="SAM" id="Phobius"/>
    </source>
</evidence>
<evidence type="ECO:0000313" key="9">
    <source>
        <dbReference type="Proteomes" id="UP000316167"/>
    </source>
</evidence>
<keyword evidence="7" id="KW-1133">Transmembrane helix</keyword>
<dbReference type="SUPFAM" id="SSF55874">
    <property type="entry name" value="ATPase domain of HSP90 chaperone/DNA topoisomerase II/histidine kinase"/>
    <property type="match status" value="1"/>
</dbReference>
<gene>
    <name evidence="8" type="ORF">IQ13_4256</name>
</gene>
<dbReference type="Gene3D" id="1.25.40.10">
    <property type="entry name" value="Tetratricopeptide repeat domain"/>
    <property type="match status" value="1"/>
</dbReference>
<dbReference type="SMART" id="SM00028">
    <property type="entry name" value="TPR"/>
    <property type="match status" value="2"/>
</dbReference>
<evidence type="ECO:0000256" key="1">
    <source>
        <dbReference type="ARBA" id="ARBA00000085"/>
    </source>
</evidence>
<dbReference type="Gene3D" id="3.30.565.10">
    <property type="entry name" value="Histidine kinase-like ATPase, C-terminal domain"/>
    <property type="match status" value="1"/>
</dbReference>
<dbReference type="AlphaFoldDB" id="A0A562S9K1"/>
<proteinExistence type="predicted"/>
<dbReference type="PANTHER" id="PTHR24421:SF10">
    <property type="entry name" value="NITRATE_NITRITE SENSOR PROTEIN NARQ"/>
    <property type="match status" value="1"/>
</dbReference>
<accession>A0A562S9K1</accession>
<dbReference type="InterPro" id="IPR011990">
    <property type="entry name" value="TPR-like_helical_dom_sf"/>
</dbReference>
<reference evidence="8 9" key="1">
    <citation type="journal article" date="2015" name="Stand. Genomic Sci.">
        <title>Genomic Encyclopedia of Bacterial and Archaeal Type Strains, Phase III: the genomes of soil and plant-associated and newly described type strains.</title>
        <authorList>
            <person name="Whitman W.B."/>
            <person name="Woyke T."/>
            <person name="Klenk H.P."/>
            <person name="Zhou Y."/>
            <person name="Lilburn T.G."/>
            <person name="Beck B.J."/>
            <person name="De Vos P."/>
            <person name="Vandamme P."/>
            <person name="Eisen J.A."/>
            <person name="Garrity G."/>
            <person name="Hugenholtz P."/>
            <person name="Kyrpides N.C."/>
        </authorList>
    </citation>
    <scope>NUCLEOTIDE SEQUENCE [LARGE SCALE GENOMIC DNA]</scope>
    <source>
        <strain evidence="8 9">CGMCC 1.7271</strain>
    </source>
</reference>
<dbReference type="EMBL" id="VLLE01000008">
    <property type="protein sequence ID" value="TWI78012.1"/>
    <property type="molecule type" value="Genomic_DNA"/>
</dbReference>
<keyword evidence="7" id="KW-0472">Membrane</keyword>
<dbReference type="GO" id="GO:0000160">
    <property type="term" value="P:phosphorelay signal transduction system"/>
    <property type="evidence" value="ECO:0007669"/>
    <property type="project" value="UniProtKB-KW"/>
</dbReference>
<name>A0A562S9K1_9BACT</name>
<evidence type="ECO:0000256" key="5">
    <source>
        <dbReference type="ARBA" id="ARBA00023012"/>
    </source>
</evidence>
<dbReference type="SUPFAM" id="SSF48452">
    <property type="entry name" value="TPR-like"/>
    <property type="match status" value="2"/>
</dbReference>